<keyword evidence="2" id="KW-1133">Transmembrane helix</keyword>
<dbReference type="PROSITE" id="PS50234">
    <property type="entry name" value="VWFA"/>
    <property type="match status" value="1"/>
</dbReference>
<feature type="region of interest" description="Disordered" evidence="1">
    <location>
        <begin position="78"/>
        <end position="98"/>
    </location>
</feature>
<feature type="compositionally biased region" description="Pro residues" evidence="1">
    <location>
        <begin position="84"/>
        <end position="95"/>
    </location>
</feature>
<dbReference type="InterPro" id="IPR013783">
    <property type="entry name" value="Ig-like_fold"/>
</dbReference>
<evidence type="ECO:0000313" key="5">
    <source>
        <dbReference type="Proteomes" id="UP000199350"/>
    </source>
</evidence>
<feature type="region of interest" description="Disordered" evidence="1">
    <location>
        <begin position="847"/>
        <end position="866"/>
    </location>
</feature>
<feature type="domain" description="VWFA" evidence="3">
    <location>
        <begin position="501"/>
        <end position="738"/>
    </location>
</feature>
<evidence type="ECO:0000256" key="1">
    <source>
        <dbReference type="SAM" id="MobiDB-lite"/>
    </source>
</evidence>
<evidence type="ECO:0000313" key="4">
    <source>
        <dbReference type="EMBL" id="SDM04529.1"/>
    </source>
</evidence>
<dbReference type="SMART" id="SM00327">
    <property type="entry name" value="VWA"/>
    <property type="match status" value="1"/>
</dbReference>
<dbReference type="Pfam" id="PF17802">
    <property type="entry name" value="SpaA"/>
    <property type="match status" value="1"/>
</dbReference>
<gene>
    <name evidence="4" type="ORF">SAMN04488535_1696</name>
</gene>
<evidence type="ECO:0000259" key="3">
    <source>
        <dbReference type="PROSITE" id="PS50234"/>
    </source>
</evidence>
<accession>A0A1G9Q0K6</accession>
<dbReference type="InterPro" id="IPR002035">
    <property type="entry name" value="VWF_A"/>
</dbReference>
<dbReference type="Gene3D" id="2.60.40.10">
    <property type="entry name" value="Immunoglobulins"/>
    <property type="match status" value="1"/>
</dbReference>
<dbReference type="Gene3D" id="3.40.50.410">
    <property type="entry name" value="von Willebrand factor, type A domain"/>
    <property type="match status" value="1"/>
</dbReference>
<dbReference type="Pfam" id="PF00092">
    <property type="entry name" value="VWA"/>
    <property type="match status" value="1"/>
</dbReference>
<keyword evidence="2" id="KW-0812">Transmembrane</keyword>
<dbReference type="Proteomes" id="UP000199350">
    <property type="component" value="Chromosome I"/>
</dbReference>
<feature type="transmembrane region" description="Helical" evidence="2">
    <location>
        <begin position="1037"/>
        <end position="1056"/>
    </location>
</feature>
<proteinExistence type="predicted"/>
<dbReference type="GO" id="GO:0005975">
    <property type="term" value="P:carbohydrate metabolic process"/>
    <property type="evidence" value="ECO:0007669"/>
    <property type="project" value="UniProtKB-ARBA"/>
</dbReference>
<evidence type="ECO:0000256" key="2">
    <source>
        <dbReference type="SAM" id="Phobius"/>
    </source>
</evidence>
<name>A0A1G9Q0K6_9CORY</name>
<dbReference type="InterPro" id="IPR036465">
    <property type="entry name" value="vWFA_dom_sf"/>
</dbReference>
<dbReference type="CDD" id="cd00198">
    <property type="entry name" value="vWFA"/>
    <property type="match status" value="1"/>
</dbReference>
<dbReference type="STRING" id="38302.SAMN04488535_1696"/>
<sequence>MRRATTEHDTKKAIPMKRRRIRHSVTKAAAMCAAAIGVLSTAPAPAQEPSPDSTGGLVVTDSPWTAVTSDGSVEAVDGVVPEPSTAPPTEPPTEQPNPLTTMDTMLAEPQVVGDVSFEYTGPAPDGTQVYQLEADVIFPQTPDGQVLADPEVSFVREESAVPLVDVSDPAIDGVPVPETSVDVFAYPAPDSEAALPEDVTGDLITFDTQSLELEGATTFSTEVHLASVEEDPAAWSLYTGAATATALNAEVTALEASPMQAPNYGQVPADRARLVVQVGGDRLTTTTNSATNVTGRVSNVYKYKGEPGAVLQLYRPLNDNSFGNEDANNQLTANVTPVAINQPWATCTSDINGECVFDIPVSIFAPGTEKYYWVAMTKASPGFEVQSVIRTGGGGGDAPAGVDLRYAYATPYMRDAGGQTLYSGVRYRRDPTYILGRWGSDWETSGSVIPTSFMNEAPSADFYRTDWGNYLYYGMRQDRSALGVFQQVRSNPPLSNRCGLNVGFIVDTSNSVGTSGMSTIKAILNGGRIGGWLTGRNIAGVLPSLKSTGTRVGLVSFGNSSPGSSSQSNQLTPLSLNNATQFGTATNWVNVLNYSGGTNWEAGLRKFVDHNETQLSQGSRGDVYDVVFMITDGNPTFLDTRTQPDNGRMGEFRHVEAAMGVANTLKSQGTRVIPVGIPSEWTGFFAPDANSQLSVSDPNLQALSGGSKGGSDSRSLRATDFITFTDAEVFQQALLNTLNECSVTVERRLYEGKDPNAVATPSNTRATLQESASWSFDGTLVPMTGATTTQSGKPVATAGSDNLLAKFNLNGTTGYKSITVREPSSGVPADWLRMDAAGGYNAQCTDSAGTPVSVTDVDPRDPNTPTNDFQLTNVPVTGGIHCVVYYRLAPTDFDLRLHKVDAENRDVGLDGAAFQLARLGVTAADDAIVPPTAQASGGVFAWDKLEPGRYRLTETRAATGGYSLLPQPVYFRVARENGQLALYMLNGPTDQTGTRVSASNQILTFPVVGFEAANNQVTMKVANVRVGEMPDTGGIGVAPWLVAGLTISALGAAFAAHGRRRVA</sequence>
<dbReference type="InterPro" id="IPR041033">
    <property type="entry name" value="SpaA_PFL_dom_1"/>
</dbReference>
<reference evidence="5" key="1">
    <citation type="submission" date="2016-10" db="EMBL/GenBank/DDBJ databases">
        <authorList>
            <person name="Varghese N."/>
            <person name="Submissions S."/>
        </authorList>
    </citation>
    <scope>NUCLEOTIDE SEQUENCE [LARGE SCALE GENOMIC DNA]</scope>
    <source>
        <strain evidence="5">DSM 20632</strain>
    </source>
</reference>
<protein>
    <submittedName>
        <fullName evidence="4">von Willebrand factor type A domain-containing protein</fullName>
    </submittedName>
</protein>
<organism evidence="4 5">
    <name type="scientific">Corynebacterium mycetoides</name>
    <dbReference type="NCBI Taxonomy" id="38302"/>
    <lineage>
        <taxon>Bacteria</taxon>
        <taxon>Bacillati</taxon>
        <taxon>Actinomycetota</taxon>
        <taxon>Actinomycetes</taxon>
        <taxon>Mycobacteriales</taxon>
        <taxon>Corynebacteriaceae</taxon>
        <taxon>Corynebacterium</taxon>
    </lineage>
</organism>
<keyword evidence="2" id="KW-0472">Membrane</keyword>
<dbReference type="AlphaFoldDB" id="A0A1G9Q0K6"/>
<keyword evidence="5" id="KW-1185">Reference proteome</keyword>
<dbReference type="SUPFAM" id="SSF53300">
    <property type="entry name" value="vWA-like"/>
    <property type="match status" value="1"/>
</dbReference>
<dbReference type="EMBL" id="LT629700">
    <property type="protein sequence ID" value="SDM04529.1"/>
    <property type="molecule type" value="Genomic_DNA"/>
</dbReference>